<name>A0A2W7MPP2_9RHOB</name>
<keyword evidence="3" id="KW-0597">Phosphoprotein</keyword>
<dbReference type="PANTHER" id="PTHR41523:SF8">
    <property type="entry name" value="ETHYLENE RESPONSE SENSOR PROTEIN"/>
    <property type="match status" value="1"/>
</dbReference>
<protein>
    <recommendedName>
        <fullName evidence="2">histidine kinase</fullName>
        <ecNumber evidence="2">2.7.13.3</ecNumber>
    </recommendedName>
</protein>
<dbReference type="PROSITE" id="PS50112">
    <property type="entry name" value="PAS"/>
    <property type="match status" value="1"/>
</dbReference>
<keyword evidence="7" id="KW-0067">ATP-binding</keyword>
<comment type="caution">
    <text evidence="9">The sequence shown here is derived from an EMBL/GenBank/DDBJ whole genome shotgun (WGS) entry which is preliminary data.</text>
</comment>
<keyword evidence="10" id="KW-1185">Reference proteome</keyword>
<dbReference type="SMART" id="SM00065">
    <property type="entry name" value="GAF"/>
    <property type="match status" value="1"/>
</dbReference>
<accession>A0A2W7MPP2</accession>
<dbReference type="SMART" id="SM00911">
    <property type="entry name" value="HWE_HK"/>
    <property type="match status" value="1"/>
</dbReference>
<evidence type="ECO:0000256" key="3">
    <source>
        <dbReference type="ARBA" id="ARBA00022553"/>
    </source>
</evidence>
<dbReference type="AlphaFoldDB" id="A0A2W7MPP2"/>
<dbReference type="SUPFAM" id="SSF55781">
    <property type="entry name" value="GAF domain-like"/>
    <property type="match status" value="1"/>
</dbReference>
<dbReference type="Gene3D" id="3.30.450.40">
    <property type="match status" value="1"/>
</dbReference>
<evidence type="ECO:0000256" key="7">
    <source>
        <dbReference type="ARBA" id="ARBA00022840"/>
    </source>
</evidence>
<dbReference type="Pfam" id="PF08448">
    <property type="entry name" value="PAS_4"/>
    <property type="match status" value="1"/>
</dbReference>
<keyword evidence="5" id="KW-0547">Nucleotide-binding</keyword>
<dbReference type="InterPro" id="IPR003018">
    <property type="entry name" value="GAF"/>
</dbReference>
<dbReference type="GO" id="GO:0004673">
    <property type="term" value="F:protein histidine kinase activity"/>
    <property type="evidence" value="ECO:0007669"/>
    <property type="project" value="UniProtKB-EC"/>
</dbReference>
<evidence type="ECO:0000256" key="6">
    <source>
        <dbReference type="ARBA" id="ARBA00022777"/>
    </source>
</evidence>
<organism evidence="9 10">
    <name type="scientific">Palleronia aestuarii</name>
    <dbReference type="NCBI Taxonomy" id="568105"/>
    <lineage>
        <taxon>Bacteria</taxon>
        <taxon>Pseudomonadati</taxon>
        <taxon>Pseudomonadota</taxon>
        <taxon>Alphaproteobacteria</taxon>
        <taxon>Rhodobacterales</taxon>
        <taxon>Roseobacteraceae</taxon>
        <taxon>Palleronia</taxon>
    </lineage>
</organism>
<reference evidence="9 10" key="1">
    <citation type="submission" date="2018-06" db="EMBL/GenBank/DDBJ databases">
        <title>Genomic Encyclopedia of Archaeal and Bacterial Type Strains, Phase II (KMG-II): from individual species to whole genera.</title>
        <authorList>
            <person name="Goeker M."/>
        </authorList>
    </citation>
    <scope>NUCLEOTIDE SEQUENCE [LARGE SCALE GENOMIC DNA]</scope>
    <source>
        <strain evidence="9 10">DSM 22009</strain>
    </source>
</reference>
<dbReference type="Proteomes" id="UP000248916">
    <property type="component" value="Unassembled WGS sequence"/>
</dbReference>
<dbReference type="NCBIfam" id="TIGR00229">
    <property type="entry name" value="sensory_box"/>
    <property type="match status" value="1"/>
</dbReference>
<evidence type="ECO:0000256" key="1">
    <source>
        <dbReference type="ARBA" id="ARBA00000085"/>
    </source>
</evidence>
<dbReference type="SUPFAM" id="SSF55785">
    <property type="entry name" value="PYP-like sensor domain (PAS domain)"/>
    <property type="match status" value="1"/>
</dbReference>
<proteinExistence type="predicted"/>
<keyword evidence="6" id="KW-0418">Kinase</keyword>
<dbReference type="InterPro" id="IPR000014">
    <property type="entry name" value="PAS"/>
</dbReference>
<dbReference type="RefSeq" id="WP_111539267.1">
    <property type="nucleotide sequence ID" value="NZ_QKZL01000057.1"/>
</dbReference>
<dbReference type="Gene3D" id="3.30.450.20">
    <property type="entry name" value="PAS domain"/>
    <property type="match status" value="1"/>
</dbReference>
<dbReference type="OrthoDB" id="9816309at2"/>
<evidence type="ECO:0000313" key="9">
    <source>
        <dbReference type="EMBL" id="PZX09960.1"/>
    </source>
</evidence>
<dbReference type="Pfam" id="PF07536">
    <property type="entry name" value="HWE_HK"/>
    <property type="match status" value="1"/>
</dbReference>
<dbReference type="EC" id="2.7.13.3" evidence="2"/>
<evidence type="ECO:0000256" key="5">
    <source>
        <dbReference type="ARBA" id="ARBA00022741"/>
    </source>
</evidence>
<dbReference type="PANTHER" id="PTHR41523">
    <property type="entry name" value="TWO-COMPONENT SYSTEM SENSOR PROTEIN"/>
    <property type="match status" value="1"/>
</dbReference>
<dbReference type="InterPro" id="IPR029016">
    <property type="entry name" value="GAF-like_dom_sf"/>
</dbReference>
<dbReference type="CDD" id="cd00130">
    <property type="entry name" value="PAS"/>
    <property type="match status" value="1"/>
</dbReference>
<dbReference type="SMART" id="SM00091">
    <property type="entry name" value="PAS"/>
    <property type="match status" value="1"/>
</dbReference>
<evidence type="ECO:0000256" key="4">
    <source>
        <dbReference type="ARBA" id="ARBA00022679"/>
    </source>
</evidence>
<dbReference type="EMBL" id="QKZL01000057">
    <property type="protein sequence ID" value="PZX09960.1"/>
    <property type="molecule type" value="Genomic_DNA"/>
</dbReference>
<dbReference type="InterPro" id="IPR013656">
    <property type="entry name" value="PAS_4"/>
</dbReference>
<dbReference type="InterPro" id="IPR036890">
    <property type="entry name" value="HATPase_C_sf"/>
</dbReference>
<sequence length="502" mass="55315">MSMTHANVESTLADPLSEEARLEALRDLGLMDRGAEEAFDRAVRIASRALGTPVSLLTFVDDRRQVFKAQVGLVGPHADAGETPLTHSFCQHVVVSGEALRVTDAREHPLVCGNPAIRDLEVIAYLGVPVRAPGGHVLGSLCAIQDSPRDWVDGDLVLLRDIAGGIETEIALRIETAERQRIREALEASHARLSHVLESTSDGIVSLDEEWRVIYVNSHFARLTDTPGDPQGRALWEIFPEAVGNAFWRDYHAAVDDQEPKRIEGYYPPLDRWFEANATPSPDGLTIFFRDITARHKAEEARKLMIRELHHRIKNLFSIVSGLISMTARMETTPGSMARALRQRLTSLAQAHDLIRPVEGIESGDHPAITLPKLLGTLLDPHMHGNSTRLSLDGPSLEIGPNSATNFALLIQEMATNAAKYGALSTPEGRLSITWSSDRDTFHLAWRESGGPLLLSPPERKGFGTQLINLSVCVQMMGRVDYEWNRSGLGITMDIPKESLAQ</sequence>
<dbReference type="GO" id="GO:0005524">
    <property type="term" value="F:ATP binding"/>
    <property type="evidence" value="ECO:0007669"/>
    <property type="project" value="UniProtKB-KW"/>
</dbReference>
<dbReference type="InterPro" id="IPR011102">
    <property type="entry name" value="Sig_transdc_His_kinase_HWE"/>
</dbReference>
<comment type="catalytic activity">
    <reaction evidence="1">
        <text>ATP + protein L-histidine = ADP + protein N-phospho-L-histidine.</text>
        <dbReference type="EC" id="2.7.13.3"/>
    </reaction>
</comment>
<evidence type="ECO:0000259" key="8">
    <source>
        <dbReference type="PROSITE" id="PS50112"/>
    </source>
</evidence>
<evidence type="ECO:0000256" key="2">
    <source>
        <dbReference type="ARBA" id="ARBA00012438"/>
    </source>
</evidence>
<dbReference type="Pfam" id="PF01590">
    <property type="entry name" value="GAF"/>
    <property type="match status" value="1"/>
</dbReference>
<gene>
    <name evidence="9" type="ORF">LX81_04342</name>
</gene>
<dbReference type="Gene3D" id="3.30.565.10">
    <property type="entry name" value="Histidine kinase-like ATPase, C-terminal domain"/>
    <property type="match status" value="1"/>
</dbReference>
<feature type="domain" description="PAS" evidence="8">
    <location>
        <begin position="189"/>
        <end position="224"/>
    </location>
</feature>
<keyword evidence="4" id="KW-0808">Transferase</keyword>
<evidence type="ECO:0000313" key="10">
    <source>
        <dbReference type="Proteomes" id="UP000248916"/>
    </source>
</evidence>
<dbReference type="InterPro" id="IPR035965">
    <property type="entry name" value="PAS-like_dom_sf"/>
</dbReference>